<reference evidence="2 3" key="1">
    <citation type="submission" date="2024-07" db="EMBL/GenBank/DDBJ databases">
        <title>Uliginosibacterium paludis KCTC:42655.</title>
        <authorList>
            <person name="Kim M.K."/>
        </authorList>
    </citation>
    <scope>NUCLEOTIDE SEQUENCE [LARGE SCALE GENOMIC DNA]</scope>
    <source>
        <strain evidence="2 3">KCTC 42655</strain>
    </source>
</reference>
<dbReference type="Proteomes" id="UP001548590">
    <property type="component" value="Unassembled WGS sequence"/>
</dbReference>
<dbReference type="Pfam" id="PF03976">
    <property type="entry name" value="PPK2"/>
    <property type="match status" value="2"/>
</dbReference>
<dbReference type="PANTHER" id="PTHR34383:SF3">
    <property type="entry name" value="POLYPHOSPHATE:AMP PHOSPHOTRANSFERASE"/>
    <property type="match status" value="1"/>
</dbReference>
<organism evidence="2 3">
    <name type="scientific">Uliginosibacterium paludis</name>
    <dbReference type="NCBI Taxonomy" id="1615952"/>
    <lineage>
        <taxon>Bacteria</taxon>
        <taxon>Pseudomonadati</taxon>
        <taxon>Pseudomonadota</taxon>
        <taxon>Betaproteobacteria</taxon>
        <taxon>Rhodocyclales</taxon>
        <taxon>Zoogloeaceae</taxon>
        <taxon>Uliginosibacterium</taxon>
    </lineage>
</organism>
<feature type="domain" description="Polyphosphate kinase-2-related" evidence="1">
    <location>
        <begin position="12"/>
        <end position="233"/>
    </location>
</feature>
<dbReference type="RefSeq" id="WP_345923189.1">
    <property type="nucleotide sequence ID" value="NZ_JBDIVF010000001.1"/>
</dbReference>
<dbReference type="PANTHER" id="PTHR34383">
    <property type="entry name" value="POLYPHOSPHATE:AMP PHOSPHOTRANSFERASE-RELATED"/>
    <property type="match status" value="1"/>
</dbReference>
<dbReference type="InterPro" id="IPR022489">
    <property type="entry name" value="PolyP_AMP_Tfrase"/>
</dbReference>
<dbReference type="SUPFAM" id="SSF52540">
    <property type="entry name" value="P-loop containing nucleoside triphosphate hydrolases"/>
    <property type="match status" value="2"/>
</dbReference>
<dbReference type="EMBL" id="JBEWLZ010000004">
    <property type="protein sequence ID" value="MET1489888.1"/>
    <property type="molecule type" value="Genomic_DNA"/>
</dbReference>
<feature type="domain" description="Polyphosphate kinase-2-related" evidence="1">
    <location>
        <begin position="267"/>
        <end position="488"/>
    </location>
</feature>
<evidence type="ECO:0000313" key="3">
    <source>
        <dbReference type="Proteomes" id="UP001548590"/>
    </source>
</evidence>
<accession>A0ABV2CPU2</accession>
<dbReference type="NCBIfam" id="TIGR03708">
    <property type="entry name" value="poly_P_AMP_trns"/>
    <property type="match status" value="1"/>
</dbReference>
<proteinExistence type="predicted"/>
<dbReference type="GO" id="GO:0016740">
    <property type="term" value="F:transferase activity"/>
    <property type="evidence" value="ECO:0007669"/>
    <property type="project" value="UniProtKB-KW"/>
</dbReference>
<keyword evidence="3" id="KW-1185">Reference proteome</keyword>
<dbReference type="InterPro" id="IPR022488">
    <property type="entry name" value="PPK2-related"/>
</dbReference>
<dbReference type="Gene3D" id="3.40.50.300">
    <property type="entry name" value="P-loop containing nucleotide triphosphate hydrolases"/>
    <property type="match status" value="2"/>
</dbReference>
<protein>
    <submittedName>
        <fullName evidence="2">Polyphosphate:AMP phosphotransferase</fullName>
        <ecNumber evidence="2">2.7.4.33</ecNumber>
    </submittedName>
</protein>
<dbReference type="InterPro" id="IPR027417">
    <property type="entry name" value="P-loop_NTPase"/>
</dbReference>
<comment type="caution">
    <text evidence="2">The sequence shown here is derived from an EMBL/GenBank/DDBJ whole genome shotgun (WGS) entry which is preliminary data.</text>
</comment>
<keyword evidence="2" id="KW-0808">Transferase</keyword>
<evidence type="ECO:0000313" key="2">
    <source>
        <dbReference type="EMBL" id="MET1489888.1"/>
    </source>
</evidence>
<evidence type="ECO:0000259" key="1">
    <source>
        <dbReference type="Pfam" id="PF03976"/>
    </source>
</evidence>
<sequence length="493" mass="56721">MFESAEAGHTVSQKAFRREEAVLRNELLLAQNALRNEAAFPVLIVIAGMEGSGRRETIACLHEWLDPRFLSTVAFVDADRDDPDHPPMWRYWQALPPRGRIGILADSWYAAPMAQRLAGELKRMQLDARLERIRRLETLLVNEGALLLKFWFHLGKAAQMARYRQLRDHPETAWRVSAASRMRLGQYDAVRKVAAHVLRLSSTAEAPWIILDGSDDNYRKLAVGRALRDALAQRAGHPPPRIPHAAPLQTGRDRRNVLSTLDLSLALSDRKYERELARLQGRLAGLMRHRRFARHSLVLAFEGMDAAGKGGAIRRVSAALDPRIFQIVPVAAPSDEERAQPWLWRFWRRVPGKGRVTIFDRSWYGRVLVERIEGFCSEADWLRAYAEICDFEHELVEAGAIVLKFWLQIDKAEQLRRFREREQTSWKQFKITQEDWRNRGKWAQYQEAAVDMIDRTGTGRAPWITIEANDKRHARIKILRSICEAVEHAMGID</sequence>
<gene>
    <name evidence="2" type="primary">pap</name>
    <name evidence="2" type="ORF">ABVT11_08620</name>
</gene>
<dbReference type="EC" id="2.7.4.33" evidence="2"/>
<name>A0ABV2CPU2_9RHOO</name>